<evidence type="ECO:0000313" key="1">
    <source>
        <dbReference type="EMBL" id="SDP01584.1"/>
    </source>
</evidence>
<dbReference type="Proteomes" id="UP000183042">
    <property type="component" value="Unassembled WGS sequence"/>
</dbReference>
<keyword evidence="2" id="KW-1185">Reference proteome</keyword>
<organism evidence="1 2">
    <name type="scientific">Pseudomonas congelans</name>
    <dbReference type="NCBI Taxonomy" id="200452"/>
    <lineage>
        <taxon>Bacteria</taxon>
        <taxon>Pseudomonadati</taxon>
        <taxon>Pseudomonadota</taxon>
        <taxon>Gammaproteobacteria</taxon>
        <taxon>Pseudomonadales</taxon>
        <taxon>Pseudomonadaceae</taxon>
        <taxon>Pseudomonas</taxon>
    </lineage>
</organism>
<evidence type="ECO:0000313" key="2">
    <source>
        <dbReference type="Proteomes" id="UP000183042"/>
    </source>
</evidence>
<accession>A0A1H0P9C6</accession>
<sequence length="105" mass="12060">MDAVSWTAGTEHWLHRHYTAMNKRVHDAHHDSIQYAAQSFLDQLPDHWQDFTGRDTLQDSMLTLRLRDGRESFRPINAGVNQAVHSAADLMICNSASERIGLFNR</sequence>
<proteinExistence type="predicted"/>
<name>A0A1H0P9C6_9PSED</name>
<dbReference type="EMBL" id="FNJH01000002">
    <property type="protein sequence ID" value="SDP01584.1"/>
    <property type="molecule type" value="Genomic_DNA"/>
</dbReference>
<gene>
    <name evidence="1" type="ORF">SAMN05216596_102578</name>
</gene>
<reference evidence="1 2" key="1">
    <citation type="submission" date="2016-10" db="EMBL/GenBank/DDBJ databases">
        <authorList>
            <person name="Varghese N."/>
            <person name="Submissions S."/>
        </authorList>
    </citation>
    <scope>NUCLEOTIDE SEQUENCE [LARGE SCALE GENOMIC DNA]</scope>
    <source>
        <strain evidence="1 2">DSM 14939</strain>
    </source>
</reference>
<comment type="caution">
    <text evidence="1">The sequence shown here is derived from an EMBL/GenBank/DDBJ whole genome shotgun (WGS) entry which is preliminary data.</text>
</comment>
<protein>
    <submittedName>
        <fullName evidence="1">Uncharacterized protein</fullName>
    </submittedName>
</protein>